<dbReference type="OrthoDB" id="10051975at2759"/>
<dbReference type="Proteomes" id="UP000663829">
    <property type="component" value="Unassembled WGS sequence"/>
</dbReference>
<dbReference type="AlphaFoldDB" id="A0A815V4U1"/>
<protein>
    <submittedName>
        <fullName evidence="1">Uncharacterized protein</fullName>
    </submittedName>
</protein>
<dbReference type="Proteomes" id="UP000681722">
    <property type="component" value="Unassembled WGS sequence"/>
</dbReference>
<name>A0A815V4U1_9BILA</name>
<proteinExistence type="predicted"/>
<reference evidence="1" key="1">
    <citation type="submission" date="2021-02" db="EMBL/GenBank/DDBJ databases">
        <authorList>
            <person name="Nowell W R."/>
        </authorList>
    </citation>
    <scope>NUCLEOTIDE SEQUENCE</scope>
</reference>
<sequence>MFVCLGRLGSIDASAVIPDPTTVSRKIHSLADDQRKKLNESTAFMLKNIMVFGLTLDYWKNSYTGHSYLTINMYFSKNGDMKSIMLKTMLFTAAKTGENTKKTSGEDDYMLGIDKRFVNEVMTILSQFKTASEQLSADHEPTPHLVVPWFCKLKSFCADKNSDTLTIHGFKKALRQKLDGKIWLTSLHYSATFLHPTTKALSTLTKREREEILADTRKLIVTLQIPKSDHENIKQAPKSKRFKKDLITVNAVLKEFACQDDQEIDEEEQDEVAEYSRATLRFSSEEAVKSRFANRHSPYWRLANVS</sequence>
<dbReference type="SUPFAM" id="SSF53098">
    <property type="entry name" value="Ribonuclease H-like"/>
    <property type="match status" value="1"/>
</dbReference>
<gene>
    <name evidence="1" type="ORF">GPM918_LOCUS37887</name>
    <name evidence="2" type="ORF">SRO942_LOCUS38674</name>
</gene>
<keyword evidence="3" id="KW-1185">Reference proteome</keyword>
<dbReference type="EMBL" id="CAJNOQ010024481">
    <property type="protein sequence ID" value="CAF1527912.1"/>
    <property type="molecule type" value="Genomic_DNA"/>
</dbReference>
<comment type="caution">
    <text evidence="1">The sequence shown here is derived from an EMBL/GenBank/DDBJ whole genome shotgun (WGS) entry which is preliminary data.</text>
</comment>
<evidence type="ECO:0000313" key="2">
    <source>
        <dbReference type="EMBL" id="CAF4387064.1"/>
    </source>
</evidence>
<dbReference type="InterPro" id="IPR012337">
    <property type="entry name" value="RNaseH-like_sf"/>
</dbReference>
<dbReference type="EMBL" id="CAJOBC010090055">
    <property type="protein sequence ID" value="CAF4387064.1"/>
    <property type="molecule type" value="Genomic_DNA"/>
</dbReference>
<evidence type="ECO:0000313" key="1">
    <source>
        <dbReference type="EMBL" id="CAF1527912.1"/>
    </source>
</evidence>
<evidence type="ECO:0000313" key="3">
    <source>
        <dbReference type="Proteomes" id="UP000663829"/>
    </source>
</evidence>
<accession>A0A815V4U1</accession>
<organism evidence="1 3">
    <name type="scientific">Didymodactylos carnosus</name>
    <dbReference type="NCBI Taxonomy" id="1234261"/>
    <lineage>
        <taxon>Eukaryota</taxon>
        <taxon>Metazoa</taxon>
        <taxon>Spiralia</taxon>
        <taxon>Gnathifera</taxon>
        <taxon>Rotifera</taxon>
        <taxon>Eurotatoria</taxon>
        <taxon>Bdelloidea</taxon>
        <taxon>Philodinida</taxon>
        <taxon>Philodinidae</taxon>
        <taxon>Didymodactylos</taxon>
    </lineage>
</organism>